<evidence type="ECO:0000313" key="1">
    <source>
        <dbReference type="EMBL" id="KAJ7414544.1"/>
    </source>
</evidence>
<protein>
    <submittedName>
        <fullName evidence="1">Uncharacterized protein</fullName>
    </submittedName>
</protein>
<sequence length="195" mass="22884">MSFRVLNNTALSAQLQIAKKPHSLQKVDVHIWSLATDISSALKDDAQTKVIQPYPPSEHVNMENSLRLYFETQLRLPAQLEMPSINPSFCIHQLFNSFEDQIPQLFQMECFKNRTEREIHLIITERASSDKQKEWLYSLKSIQSKRKDGFADDTEAFIQFFQPFPYRLDFPHEIVHSRRDRVETTERVVQESNSV</sequence>
<proteinExistence type="predicted"/>
<reference evidence="1" key="1">
    <citation type="submission" date="2019-10" db="EMBL/GenBank/DDBJ databases">
        <authorList>
            <person name="Soares A.E.R."/>
            <person name="Aleixo A."/>
            <person name="Schneider P."/>
            <person name="Miyaki C.Y."/>
            <person name="Schneider M.P."/>
            <person name="Mello C."/>
            <person name="Vasconcelos A.T.R."/>
        </authorList>
    </citation>
    <scope>NUCLEOTIDE SEQUENCE</scope>
    <source>
        <tissue evidence="1">Muscle</tissue>
    </source>
</reference>
<organism evidence="1 2">
    <name type="scientific">Willisornis vidua</name>
    <name type="common">Xingu scale-backed antbird</name>
    <dbReference type="NCBI Taxonomy" id="1566151"/>
    <lineage>
        <taxon>Eukaryota</taxon>
        <taxon>Metazoa</taxon>
        <taxon>Chordata</taxon>
        <taxon>Craniata</taxon>
        <taxon>Vertebrata</taxon>
        <taxon>Euteleostomi</taxon>
        <taxon>Archelosauria</taxon>
        <taxon>Archosauria</taxon>
        <taxon>Dinosauria</taxon>
        <taxon>Saurischia</taxon>
        <taxon>Theropoda</taxon>
        <taxon>Coelurosauria</taxon>
        <taxon>Aves</taxon>
        <taxon>Neognathae</taxon>
        <taxon>Neoaves</taxon>
        <taxon>Telluraves</taxon>
        <taxon>Australaves</taxon>
        <taxon>Passeriformes</taxon>
        <taxon>Thamnophilidae</taxon>
        <taxon>Willisornis</taxon>
    </lineage>
</organism>
<name>A0ABQ9D8D0_9PASS</name>
<dbReference type="EMBL" id="WHWB01034043">
    <property type="protein sequence ID" value="KAJ7414544.1"/>
    <property type="molecule type" value="Genomic_DNA"/>
</dbReference>
<keyword evidence="2" id="KW-1185">Reference proteome</keyword>
<comment type="caution">
    <text evidence="1">The sequence shown here is derived from an EMBL/GenBank/DDBJ whole genome shotgun (WGS) entry which is preliminary data.</text>
</comment>
<dbReference type="Proteomes" id="UP001145742">
    <property type="component" value="Unassembled WGS sequence"/>
</dbReference>
<gene>
    <name evidence="1" type="ORF">WISP_83469</name>
</gene>
<evidence type="ECO:0000313" key="2">
    <source>
        <dbReference type="Proteomes" id="UP001145742"/>
    </source>
</evidence>
<accession>A0ABQ9D8D0</accession>